<dbReference type="OrthoDB" id="5584915at2759"/>
<sequence>MSIDSRINGDAEEYGVATSVLSCTESDTHSDQSTSPQDSQRRPGYIMRTPSPKHSSQLQMPMHYGSSPPKAYGSKINVNGDFGTVARGNGVVLDKSLLCKALFDAGRTAICVCLPRRFGKTFNLSVLEEFFNVLHGEDAAVINGAIDKKAAHHNRLKLFKGSLLLENHCEFFDENFCKFPVIRISMKNVKATSLGEFNMGLAESISVAADQWISRQIDVGWDDAGNSRWKRLKSLFEKAEEQLIEAEGWDSKGRMALSLYKLLQSTLVDAFRGKCIVLLDEYDTPLVDIRSKPWEEEAKTNYINLLNSIFKDNRGLRTGVLVGVHYVELSDLYSGANNIDVLPLTIMEERRQDTGQVDETGLDYFGELFAFTKPEVEVLVNKVHQQYPAIRQHSTAAIIEKAVEWYDGYFFGICGGKFNPHAVLMFLQRLCATSLDNAACNFWEKTGNQRMVENIVLNNRANIVALATELLRGYRANHSGFVKLTAAWEQPRNWSSKWPIIKVSLDQQYMVDATGTASVDKLVTLFIYTGYLTIKPGGHVVIPNGEMRRMWERLLLLSSDGECGTQQQEGQWASLHSELYAGNIKGLLSGIREVMDLMPNSANEYHECVYGDIFRTFLFMKLRRRDGAGSEQYVHFLSELETGMGKTDLIITFPATQQHPDQLVVIIEFKRIYKDEFKSSDYPLKRARDGLEQIIDKKYAKTQRGSGRHPKRRLDIGISMGCGEVAMRQRLWKSLTDRLRATDRSISSDFYPQKKANETNEEWDQRLIEADQTVWQDGLGWETMALDASFYCN</sequence>
<reference evidence="3" key="1">
    <citation type="submission" date="2022-07" db="EMBL/GenBank/DDBJ databases">
        <title>Phylogenomic reconstructions and comparative analyses of Kickxellomycotina fungi.</title>
        <authorList>
            <person name="Reynolds N.K."/>
            <person name="Stajich J.E."/>
            <person name="Barry K."/>
            <person name="Grigoriev I.V."/>
            <person name="Crous P."/>
            <person name="Smith M.E."/>
        </authorList>
    </citation>
    <scope>NUCLEOTIDE SEQUENCE</scope>
    <source>
        <strain evidence="3">NRRL 1566</strain>
    </source>
</reference>
<protein>
    <recommendedName>
        <fullName evidence="2">AAA-ATPase-like domain-containing protein</fullName>
    </recommendedName>
</protein>
<evidence type="ECO:0000259" key="2">
    <source>
        <dbReference type="Pfam" id="PF09820"/>
    </source>
</evidence>
<name>A0A9W8I6F9_9FUNG</name>
<feature type="region of interest" description="Disordered" evidence="1">
    <location>
        <begin position="23"/>
        <end position="66"/>
    </location>
</feature>
<dbReference type="Pfam" id="PF09820">
    <property type="entry name" value="AAA-ATPase_like"/>
    <property type="match status" value="1"/>
</dbReference>
<dbReference type="InterPro" id="IPR018631">
    <property type="entry name" value="AAA-ATPase-like_dom"/>
</dbReference>
<comment type="caution">
    <text evidence="3">The sequence shown here is derived from an EMBL/GenBank/DDBJ whole genome shotgun (WGS) entry which is preliminary data.</text>
</comment>
<feature type="compositionally biased region" description="Polar residues" evidence="1">
    <location>
        <begin position="23"/>
        <end position="38"/>
    </location>
</feature>
<dbReference type="PANTHER" id="PTHR34825">
    <property type="entry name" value="CONSERVED PROTEIN, WITH A WEAK D-GALACTARATE DEHYDRATASE/ALTRONATE HYDROLASE DOMAIN"/>
    <property type="match status" value="1"/>
</dbReference>
<dbReference type="PANTHER" id="PTHR34825:SF1">
    <property type="entry name" value="AAA-ATPASE-LIKE DOMAIN-CONTAINING PROTEIN"/>
    <property type="match status" value="1"/>
</dbReference>
<dbReference type="EMBL" id="JANBUW010000191">
    <property type="protein sequence ID" value="KAJ2848257.1"/>
    <property type="molecule type" value="Genomic_DNA"/>
</dbReference>
<keyword evidence="4" id="KW-1185">Reference proteome</keyword>
<evidence type="ECO:0000313" key="4">
    <source>
        <dbReference type="Proteomes" id="UP001139887"/>
    </source>
</evidence>
<gene>
    <name evidence="3" type="ORF">IWW36_003410</name>
</gene>
<accession>A0A9W8I6F9</accession>
<evidence type="ECO:0000313" key="3">
    <source>
        <dbReference type="EMBL" id="KAJ2848257.1"/>
    </source>
</evidence>
<dbReference type="Proteomes" id="UP001139887">
    <property type="component" value="Unassembled WGS sequence"/>
</dbReference>
<evidence type="ECO:0000256" key="1">
    <source>
        <dbReference type="SAM" id="MobiDB-lite"/>
    </source>
</evidence>
<feature type="domain" description="AAA-ATPase-like" evidence="2">
    <location>
        <begin position="81"/>
        <end position="332"/>
    </location>
</feature>
<organism evidence="3 4">
    <name type="scientific">Coemansia brasiliensis</name>
    <dbReference type="NCBI Taxonomy" id="2650707"/>
    <lineage>
        <taxon>Eukaryota</taxon>
        <taxon>Fungi</taxon>
        <taxon>Fungi incertae sedis</taxon>
        <taxon>Zoopagomycota</taxon>
        <taxon>Kickxellomycotina</taxon>
        <taxon>Kickxellomycetes</taxon>
        <taxon>Kickxellales</taxon>
        <taxon>Kickxellaceae</taxon>
        <taxon>Coemansia</taxon>
    </lineage>
</organism>
<dbReference type="AlphaFoldDB" id="A0A9W8I6F9"/>
<proteinExistence type="predicted"/>